<evidence type="ECO:0000259" key="8">
    <source>
        <dbReference type="PROSITE" id="PS50850"/>
    </source>
</evidence>
<gene>
    <name evidence="9" type="ORF">LTR77_006038</name>
</gene>
<keyword evidence="2" id="KW-0813">Transport</keyword>
<feature type="transmembrane region" description="Helical" evidence="7">
    <location>
        <begin position="421"/>
        <end position="440"/>
    </location>
</feature>
<feature type="transmembrane region" description="Helical" evidence="7">
    <location>
        <begin position="446"/>
        <end position="467"/>
    </location>
</feature>
<feature type="transmembrane region" description="Helical" evidence="7">
    <location>
        <begin position="317"/>
        <end position="344"/>
    </location>
</feature>
<feature type="transmembrane region" description="Helical" evidence="7">
    <location>
        <begin position="125"/>
        <end position="143"/>
    </location>
</feature>
<feature type="transmembrane region" description="Helical" evidence="7">
    <location>
        <begin position="150"/>
        <end position="168"/>
    </location>
</feature>
<feature type="region of interest" description="Disordered" evidence="6">
    <location>
        <begin position="1"/>
        <end position="63"/>
    </location>
</feature>
<dbReference type="FunFam" id="1.20.1720.10:FF:000009">
    <property type="entry name" value="MFS multidrug transporter"/>
    <property type="match status" value="1"/>
</dbReference>
<dbReference type="InterPro" id="IPR020846">
    <property type="entry name" value="MFS_dom"/>
</dbReference>
<dbReference type="GO" id="GO:0022857">
    <property type="term" value="F:transmembrane transporter activity"/>
    <property type="evidence" value="ECO:0007669"/>
    <property type="project" value="InterPro"/>
</dbReference>
<protein>
    <recommendedName>
        <fullName evidence="8">Major facilitator superfamily (MFS) profile domain-containing protein</fullName>
    </recommendedName>
</protein>
<sequence>MARTKGNQDNSAQQETSGDASDESAIQRQPSEHDSVKEMPPSDANHNIQNTDEEKTDVEASDGAQPSVLASEDYSVFTVPQKRAIVLAGSFLGLFSPMTGSIYYPALNEIAADLNTTNTRINITVTTYLIIQGLAPMMIAGFSDKAGRRPAYFICFFIYIIANLALALQNSYIALLLLRMLQSGGSSGTIALAQGLVGDCIVSADRGQYIAWASVGTLLGPSVSPLLGGVISQYAGWHWIFWFLLILSVVSLIPMALFLPETCRNIVGNGSVPPPWSSKNLTDSIRFKKREKNGIPVDQEKLAELRKNFRLTIPNPIGTLVVLADLESALILFATGMSMALFYAISAGASQNFQEVYGFDELHISLMFLPIGGGGIIATFSTGKLVDWNYRRHALALKFPVDRRRQADLSTFPIEKARMEIGVPLLLLGAASTIAYGWLLHHRVSIAGPICMLFLLGYTLLAGFQALNILMVDIYPGKAATATAANNVCRCLLGAAASAAIVPMSARVGFGWAYTILALLFVLSTVALVPVMRYGVQWRRVKREKAERKREARGVKKGSSG</sequence>
<evidence type="ECO:0000256" key="6">
    <source>
        <dbReference type="SAM" id="MobiDB-lite"/>
    </source>
</evidence>
<feature type="transmembrane region" description="Helical" evidence="7">
    <location>
        <begin position="364"/>
        <end position="383"/>
    </location>
</feature>
<feature type="transmembrane region" description="Helical" evidence="7">
    <location>
        <begin position="84"/>
        <end position="105"/>
    </location>
</feature>
<dbReference type="RefSeq" id="XP_064658195.1">
    <property type="nucleotide sequence ID" value="XM_064803280.1"/>
</dbReference>
<dbReference type="Gene3D" id="1.20.1720.10">
    <property type="entry name" value="Multidrug resistance protein D"/>
    <property type="match status" value="1"/>
</dbReference>
<dbReference type="PANTHER" id="PTHR23502:SF51">
    <property type="entry name" value="QUINIDINE RESISTANCE PROTEIN 1-RELATED"/>
    <property type="match status" value="1"/>
</dbReference>
<evidence type="ECO:0000256" key="4">
    <source>
        <dbReference type="ARBA" id="ARBA00022989"/>
    </source>
</evidence>
<evidence type="ECO:0000256" key="1">
    <source>
        <dbReference type="ARBA" id="ARBA00004141"/>
    </source>
</evidence>
<feature type="compositionally biased region" description="Polar residues" evidence="6">
    <location>
        <begin position="1"/>
        <end position="29"/>
    </location>
</feature>
<evidence type="ECO:0000313" key="10">
    <source>
        <dbReference type="Proteomes" id="UP001337655"/>
    </source>
</evidence>
<dbReference type="AlphaFoldDB" id="A0AAV9PA96"/>
<feature type="transmembrane region" description="Helical" evidence="7">
    <location>
        <begin position="512"/>
        <end position="536"/>
    </location>
</feature>
<name>A0AAV9PA96_9PEZI</name>
<evidence type="ECO:0000256" key="3">
    <source>
        <dbReference type="ARBA" id="ARBA00022692"/>
    </source>
</evidence>
<comment type="caution">
    <text evidence="9">The sequence shown here is derived from an EMBL/GenBank/DDBJ whole genome shotgun (WGS) entry which is preliminary data.</text>
</comment>
<dbReference type="EMBL" id="JAVRRT010000009">
    <property type="protein sequence ID" value="KAK5168729.1"/>
    <property type="molecule type" value="Genomic_DNA"/>
</dbReference>
<dbReference type="GO" id="GO:0005886">
    <property type="term" value="C:plasma membrane"/>
    <property type="evidence" value="ECO:0007669"/>
    <property type="project" value="TreeGrafter"/>
</dbReference>
<feature type="transmembrane region" description="Helical" evidence="7">
    <location>
        <begin position="237"/>
        <end position="259"/>
    </location>
</feature>
<keyword evidence="4 7" id="KW-1133">Transmembrane helix</keyword>
<comment type="subcellular location">
    <subcellularLocation>
        <location evidence="1">Membrane</location>
        <topology evidence="1">Multi-pass membrane protein</topology>
    </subcellularLocation>
</comment>
<dbReference type="PROSITE" id="PS50850">
    <property type="entry name" value="MFS"/>
    <property type="match status" value="1"/>
</dbReference>
<dbReference type="Proteomes" id="UP001337655">
    <property type="component" value="Unassembled WGS sequence"/>
</dbReference>
<evidence type="ECO:0000256" key="7">
    <source>
        <dbReference type="SAM" id="Phobius"/>
    </source>
</evidence>
<proteinExistence type="predicted"/>
<keyword evidence="3 7" id="KW-0812">Transmembrane</keyword>
<reference evidence="9 10" key="1">
    <citation type="submission" date="2023-08" db="EMBL/GenBank/DDBJ databases">
        <title>Black Yeasts Isolated from many extreme environments.</title>
        <authorList>
            <person name="Coleine C."/>
            <person name="Stajich J.E."/>
            <person name="Selbmann L."/>
        </authorList>
    </citation>
    <scope>NUCLEOTIDE SEQUENCE [LARGE SCALE GENOMIC DNA]</scope>
    <source>
        <strain evidence="9 10">CCFEE 5935</strain>
    </source>
</reference>
<evidence type="ECO:0000256" key="5">
    <source>
        <dbReference type="ARBA" id="ARBA00023136"/>
    </source>
</evidence>
<dbReference type="Pfam" id="PF07690">
    <property type="entry name" value="MFS_1"/>
    <property type="match status" value="1"/>
</dbReference>
<dbReference type="GeneID" id="89927378"/>
<keyword evidence="5 7" id="KW-0472">Membrane</keyword>
<dbReference type="InterPro" id="IPR011701">
    <property type="entry name" value="MFS"/>
</dbReference>
<dbReference type="Gene3D" id="1.20.1250.20">
    <property type="entry name" value="MFS general substrate transporter like domains"/>
    <property type="match status" value="1"/>
</dbReference>
<accession>A0AAV9PA96</accession>
<feature type="transmembrane region" description="Helical" evidence="7">
    <location>
        <begin position="488"/>
        <end position="506"/>
    </location>
</feature>
<evidence type="ECO:0000256" key="2">
    <source>
        <dbReference type="ARBA" id="ARBA00022448"/>
    </source>
</evidence>
<evidence type="ECO:0000313" key="9">
    <source>
        <dbReference type="EMBL" id="KAK5168729.1"/>
    </source>
</evidence>
<feature type="domain" description="Major facilitator superfamily (MFS) profile" evidence="8">
    <location>
        <begin position="85"/>
        <end position="536"/>
    </location>
</feature>
<dbReference type="SUPFAM" id="SSF103473">
    <property type="entry name" value="MFS general substrate transporter"/>
    <property type="match status" value="1"/>
</dbReference>
<organism evidence="9 10">
    <name type="scientific">Saxophila tyrrhenica</name>
    <dbReference type="NCBI Taxonomy" id="1690608"/>
    <lineage>
        <taxon>Eukaryota</taxon>
        <taxon>Fungi</taxon>
        <taxon>Dikarya</taxon>
        <taxon>Ascomycota</taxon>
        <taxon>Pezizomycotina</taxon>
        <taxon>Dothideomycetes</taxon>
        <taxon>Dothideomycetidae</taxon>
        <taxon>Mycosphaerellales</taxon>
        <taxon>Extremaceae</taxon>
        <taxon>Saxophila</taxon>
    </lineage>
</organism>
<dbReference type="InterPro" id="IPR036259">
    <property type="entry name" value="MFS_trans_sf"/>
</dbReference>
<dbReference type="PANTHER" id="PTHR23502">
    <property type="entry name" value="MAJOR FACILITATOR SUPERFAMILY"/>
    <property type="match status" value="1"/>
</dbReference>
<keyword evidence="10" id="KW-1185">Reference proteome</keyword>